<proteinExistence type="inferred from homology"/>
<dbReference type="Pfam" id="PF13416">
    <property type="entry name" value="SBP_bac_8"/>
    <property type="match status" value="1"/>
</dbReference>
<evidence type="ECO:0000256" key="1">
    <source>
        <dbReference type="ARBA" id="ARBA00004196"/>
    </source>
</evidence>
<comment type="similarity">
    <text evidence="2">Belongs to the bacterial solute-binding protein 1 family.</text>
</comment>
<keyword evidence="4 5" id="KW-0732">Signal</keyword>
<dbReference type="OrthoDB" id="9768630at2"/>
<dbReference type="GO" id="GO:0030313">
    <property type="term" value="C:cell envelope"/>
    <property type="evidence" value="ECO:0007669"/>
    <property type="project" value="UniProtKB-SubCell"/>
</dbReference>
<dbReference type="PROSITE" id="PS51257">
    <property type="entry name" value="PROKAR_LIPOPROTEIN"/>
    <property type="match status" value="1"/>
</dbReference>
<reference evidence="6 7" key="1">
    <citation type="journal article" date="2007" name="Int. J. Syst. Evol. Microbiol.">
        <title>Paenibacillus ginsengarvi sp. nov., isolated from soil from ginseng cultivation.</title>
        <authorList>
            <person name="Yoon M.H."/>
            <person name="Ten L.N."/>
            <person name="Im W.T."/>
        </authorList>
    </citation>
    <scope>NUCLEOTIDE SEQUENCE [LARGE SCALE GENOMIC DNA]</scope>
    <source>
        <strain evidence="6 7">KCTC 13059</strain>
    </source>
</reference>
<feature type="chain" id="PRO_5039034411" evidence="5">
    <location>
        <begin position="20"/>
        <end position="436"/>
    </location>
</feature>
<evidence type="ECO:0000256" key="4">
    <source>
        <dbReference type="ARBA" id="ARBA00022729"/>
    </source>
</evidence>
<dbReference type="AlphaFoldDB" id="A0A3B0AWG7"/>
<dbReference type="Gene3D" id="3.40.190.10">
    <property type="entry name" value="Periplasmic binding protein-like II"/>
    <property type="match status" value="1"/>
</dbReference>
<organism evidence="6 7">
    <name type="scientific">Paenibacillus ginsengarvi</name>
    <dbReference type="NCBI Taxonomy" id="400777"/>
    <lineage>
        <taxon>Bacteria</taxon>
        <taxon>Bacillati</taxon>
        <taxon>Bacillota</taxon>
        <taxon>Bacilli</taxon>
        <taxon>Bacillales</taxon>
        <taxon>Paenibacillaceae</taxon>
        <taxon>Paenibacillus</taxon>
    </lineage>
</organism>
<dbReference type="EMBL" id="RBAH01000039">
    <property type="protein sequence ID" value="RKN65115.1"/>
    <property type="molecule type" value="Genomic_DNA"/>
</dbReference>
<feature type="signal peptide" evidence="5">
    <location>
        <begin position="1"/>
        <end position="19"/>
    </location>
</feature>
<evidence type="ECO:0000313" key="7">
    <source>
        <dbReference type="Proteomes" id="UP000282311"/>
    </source>
</evidence>
<dbReference type="InterPro" id="IPR050490">
    <property type="entry name" value="Bact_solute-bd_prot1"/>
</dbReference>
<protein>
    <submittedName>
        <fullName evidence="6">Extracellular solute-binding protein</fullName>
    </submittedName>
</protein>
<evidence type="ECO:0000256" key="5">
    <source>
        <dbReference type="SAM" id="SignalP"/>
    </source>
</evidence>
<comment type="subcellular location">
    <subcellularLocation>
        <location evidence="1">Cell envelope</location>
    </subcellularLocation>
</comment>
<evidence type="ECO:0000313" key="6">
    <source>
        <dbReference type="EMBL" id="RKN65115.1"/>
    </source>
</evidence>
<dbReference type="PANTHER" id="PTHR43649:SF31">
    <property type="entry name" value="SN-GLYCEROL-3-PHOSPHATE-BINDING PERIPLASMIC PROTEIN UGPB"/>
    <property type="match status" value="1"/>
</dbReference>
<name>A0A3B0AWG7_9BACL</name>
<gene>
    <name evidence="6" type="ORF">D7M11_33050</name>
</gene>
<dbReference type="InterPro" id="IPR006059">
    <property type="entry name" value="SBP"/>
</dbReference>
<dbReference type="Proteomes" id="UP000282311">
    <property type="component" value="Unassembled WGS sequence"/>
</dbReference>
<comment type="caution">
    <text evidence="6">The sequence shown here is derived from an EMBL/GenBank/DDBJ whole genome shotgun (WGS) entry which is preliminary data.</text>
</comment>
<evidence type="ECO:0000256" key="2">
    <source>
        <dbReference type="ARBA" id="ARBA00008520"/>
    </source>
</evidence>
<keyword evidence="3" id="KW-0813">Transport</keyword>
<dbReference type="PANTHER" id="PTHR43649">
    <property type="entry name" value="ARABINOSE-BINDING PROTEIN-RELATED"/>
    <property type="match status" value="1"/>
</dbReference>
<keyword evidence="7" id="KW-1185">Reference proteome</keyword>
<sequence>MFVKTRSMLMLLTSVSVLFGCNSGNGKTAVPGTDQTGKPPEVKISSDPVKLSIAINVGWIGPDEFKKYFEDPVKKKYPNISFEVYDQAQKDTTLDALIAAGTIPDIVMQSNNLPYRYTGRGLEYDIQPLIKKFNFDLSKLDPAALNSVKVSSDSTVLTGLPWTMHFSALYYNKDIFDKFGVAYPKDGMTWDDYQTLAIKLTRKDGDVQYRGMEPDQPKMSGYQLGLEGIDTKTLKATFNNDGWKRIFTMLKSFYDIPGNEKIQGGINPFIKDRNIAMYPTNNVLPTLVALPDFNWDIAQYPSFKDKPNIGMRSDAWILHITQTSRHKDEAFAAISTILSEEVQADMAKNARFPVLQFPTLNTVFGQNVPQLKGKHLEAVFKSQASEPKLITKFDGNAEDEMRKGIAAVVKGEKDINTALRDMEENLNKTIAADGTK</sequence>
<dbReference type="SUPFAM" id="SSF53850">
    <property type="entry name" value="Periplasmic binding protein-like II"/>
    <property type="match status" value="1"/>
</dbReference>
<accession>A0A3B0AWG7</accession>
<dbReference type="RefSeq" id="WP_120751544.1">
    <property type="nucleotide sequence ID" value="NZ_RBAH01000039.1"/>
</dbReference>
<evidence type="ECO:0000256" key="3">
    <source>
        <dbReference type="ARBA" id="ARBA00022448"/>
    </source>
</evidence>